<organism evidence="1 2">
    <name type="scientific">Plectosphaerella cucumerina</name>
    <dbReference type="NCBI Taxonomy" id="40658"/>
    <lineage>
        <taxon>Eukaryota</taxon>
        <taxon>Fungi</taxon>
        <taxon>Dikarya</taxon>
        <taxon>Ascomycota</taxon>
        <taxon>Pezizomycotina</taxon>
        <taxon>Sordariomycetes</taxon>
        <taxon>Hypocreomycetidae</taxon>
        <taxon>Glomerellales</taxon>
        <taxon>Plectosphaerellaceae</taxon>
        <taxon>Plectosphaerella</taxon>
    </lineage>
</organism>
<evidence type="ECO:0000313" key="2">
    <source>
        <dbReference type="Proteomes" id="UP000813385"/>
    </source>
</evidence>
<protein>
    <submittedName>
        <fullName evidence="1">Uncharacterized protein</fullName>
    </submittedName>
</protein>
<proteinExistence type="predicted"/>
<accession>A0A8K0TT07</accession>
<evidence type="ECO:0000313" key="1">
    <source>
        <dbReference type="EMBL" id="KAH7369099.1"/>
    </source>
</evidence>
<gene>
    <name evidence="1" type="ORF">B0T11DRAFT_70540</name>
</gene>
<reference evidence="1" key="1">
    <citation type="journal article" date="2021" name="Nat. Commun.">
        <title>Genetic determinants of endophytism in the Arabidopsis root mycobiome.</title>
        <authorList>
            <person name="Mesny F."/>
            <person name="Miyauchi S."/>
            <person name="Thiergart T."/>
            <person name="Pickel B."/>
            <person name="Atanasova L."/>
            <person name="Karlsson M."/>
            <person name="Huettel B."/>
            <person name="Barry K.W."/>
            <person name="Haridas S."/>
            <person name="Chen C."/>
            <person name="Bauer D."/>
            <person name="Andreopoulos W."/>
            <person name="Pangilinan J."/>
            <person name="LaButti K."/>
            <person name="Riley R."/>
            <person name="Lipzen A."/>
            <person name="Clum A."/>
            <person name="Drula E."/>
            <person name="Henrissat B."/>
            <person name="Kohler A."/>
            <person name="Grigoriev I.V."/>
            <person name="Martin F.M."/>
            <person name="Hacquard S."/>
        </authorList>
    </citation>
    <scope>NUCLEOTIDE SEQUENCE</scope>
    <source>
        <strain evidence="1">MPI-CAGE-AT-0016</strain>
    </source>
</reference>
<dbReference type="AlphaFoldDB" id="A0A8K0TT07"/>
<keyword evidence="2" id="KW-1185">Reference proteome</keyword>
<dbReference type="EMBL" id="JAGPXD010000002">
    <property type="protein sequence ID" value="KAH7369099.1"/>
    <property type="molecule type" value="Genomic_DNA"/>
</dbReference>
<comment type="caution">
    <text evidence="1">The sequence shown here is derived from an EMBL/GenBank/DDBJ whole genome shotgun (WGS) entry which is preliminary data.</text>
</comment>
<name>A0A8K0TT07_9PEZI</name>
<dbReference type="Proteomes" id="UP000813385">
    <property type="component" value="Unassembled WGS sequence"/>
</dbReference>
<sequence length="215" mass="23871">MQSGSQRNSRIRRLTSHRLSCPRVSSISSIIGYGVQFPRACRDRSPIDPRPGMGSSDTCTPLASLLSGRPSLDDHRTRGRPLIPILIPKTSLLRVRALFRGLWLLAWQPGRQSCTPTIDVFSMFREGATQLKIISSFPRTPFLVPARLAPAIVLSTVRGKTRVDQWQFACSPRIPAVPSRLVSVTPSPMTTWPPSPRGKLWVSILSVPHSRSTDR</sequence>